<gene>
    <name evidence="2" type="ORF">C7460_13036</name>
</gene>
<reference evidence="2 3" key="1">
    <citation type="submission" date="2018-07" db="EMBL/GenBank/DDBJ databases">
        <title>Genomic Encyclopedia of Type Strains, Phase IV (KMG-IV): sequencing the most valuable type-strain genomes for metagenomic binning, comparative biology and taxonomic classification.</title>
        <authorList>
            <person name="Goeker M."/>
        </authorList>
    </citation>
    <scope>NUCLEOTIDE SEQUENCE [LARGE SCALE GENOMIC DNA]</scope>
    <source>
        <strain evidence="2 3">DSM 4134</strain>
    </source>
</reference>
<dbReference type="Proteomes" id="UP000256779">
    <property type="component" value="Unassembled WGS sequence"/>
</dbReference>
<name>A0A3D9KZM0_MARFU</name>
<keyword evidence="3" id="KW-1185">Reference proteome</keyword>
<feature type="chain" id="PRO_5017610377" evidence="1">
    <location>
        <begin position="20"/>
        <end position="247"/>
    </location>
</feature>
<comment type="caution">
    <text evidence="2">The sequence shown here is derived from an EMBL/GenBank/DDBJ whole genome shotgun (WGS) entry which is preliminary data.</text>
</comment>
<protein>
    <submittedName>
        <fullName evidence="2">Uncharacterized protein</fullName>
    </submittedName>
</protein>
<feature type="signal peptide" evidence="1">
    <location>
        <begin position="1"/>
        <end position="19"/>
    </location>
</feature>
<evidence type="ECO:0000313" key="3">
    <source>
        <dbReference type="Proteomes" id="UP000256779"/>
    </source>
</evidence>
<dbReference type="AlphaFoldDB" id="A0A3D9KZM0"/>
<evidence type="ECO:0000313" key="2">
    <source>
        <dbReference type="EMBL" id="RED92468.1"/>
    </source>
</evidence>
<sequence>MKKAIIIVFTMLISSVSISNPIGTLGRYFETYNIEFENKFLADFSANTLNDKIVYFKSGGYGVRLNNNHSFVRAIKKNQKRIDALWHIKEQEPSSKAFFDNLKMLLSEKGRNKLLRGFRNYNDQKSQFQRIEIVKELEKQGVLTALNAWSEEIRRKSLVTITPKKVPQYDFNSETFTFNVRLPKKRSCRYTANVSKDKAAELGSSWTIYWEAVYYIGDDDNPSNVEIYFGAYPPSEPVASFSIESCD</sequence>
<dbReference type="RefSeq" id="WP_115870236.1">
    <property type="nucleotide sequence ID" value="NZ_QREG01000030.1"/>
</dbReference>
<proteinExistence type="predicted"/>
<dbReference type="EMBL" id="QREG01000030">
    <property type="protein sequence ID" value="RED92468.1"/>
    <property type="molecule type" value="Genomic_DNA"/>
</dbReference>
<organism evidence="2 3">
    <name type="scientific">Marinoscillum furvescens DSM 4134</name>
    <dbReference type="NCBI Taxonomy" id="1122208"/>
    <lineage>
        <taxon>Bacteria</taxon>
        <taxon>Pseudomonadati</taxon>
        <taxon>Bacteroidota</taxon>
        <taxon>Cytophagia</taxon>
        <taxon>Cytophagales</taxon>
        <taxon>Reichenbachiellaceae</taxon>
        <taxon>Marinoscillum</taxon>
    </lineage>
</organism>
<accession>A0A3D9KZM0</accession>
<evidence type="ECO:0000256" key="1">
    <source>
        <dbReference type="SAM" id="SignalP"/>
    </source>
</evidence>
<keyword evidence="1" id="KW-0732">Signal</keyword>